<feature type="transmembrane region" description="Helical" evidence="1">
    <location>
        <begin position="86"/>
        <end position="103"/>
    </location>
</feature>
<sequence length="522" mass="60175">MKQRIRKWCYAGFPLLGDLFYLAYLQRSAIDMVYSDYIRLINSYLPDVWNPEKFFVPDLLTRIPVNYLERGLNVELFGYSVTFDRIMGVLGFGLSALVIGMYARRQRIGLGWYASAMAVMFSLNKWEMLYNGTGWAHFLAFACFFFHYYLLDRVYEVRNGKRTVQGERVSSRKWRRQLVWLAVLPALITIGTAGPYCAIYTMTLVLAYLFIEIRNQVILHQGIRKVRRELEKAGERPGAIGVIDSRTCELGRKQVILLLAAAIWPLLLYLWSNSQAVYEYSGAVDTPLFTAFFQDPKFFIKFFLKSFASTVFGVELISRQMTNVPDMAWYLLGAFVLASYGLAVWMNFYYRISERTIFPLMLLAGGGMNHLLILVSRYIFMPNDNYGMSSRYALQYQLGVLGILLTFGLVFRRKKSGEEAERTEGKNAPAEKKSGKAVYLAAFLVTAVFLCGNLVTTAEEFSFGVHRKNYNLETREMLLNFEQATDEELEARLEYHKPGCREALEILKEHHWNIFRESGTPQ</sequence>
<feature type="transmembrane region" description="Helical" evidence="1">
    <location>
        <begin position="357"/>
        <end position="380"/>
    </location>
</feature>
<comment type="caution">
    <text evidence="2">The sequence shown here is derived from an EMBL/GenBank/DDBJ whole genome shotgun (WGS) entry which is preliminary data.</text>
</comment>
<keyword evidence="1" id="KW-0812">Transmembrane</keyword>
<feature type="transmembrane region" description="Helical" evidence="1">
    <location>
        <begin position="392"/>
        <end position="411"/>
    </location>
</feature>
<protein>
    <submittedName>
        <fullName evidence="2">Uncharacterized protein</fullName>
    </submittedName>
</protein>
<feature type="transmembrane region" description="Helical" evidence="1">
    <location>
        <begin position="254"/>
        <end position="271"/>
    </location>
</feature>
<feature type="transmembrane region" description="Helical" evidence="1">
    <location>
        <begin position="329"/>
        <end position="350"/>
    </location>
</feature>
<feature type="transmembrane region" description="Helical" evidence="1">
    <location>
        <begin position="110"/>
        <end position="126"/>
    </location>
</feature>
<dbReference type="EMBL" id="DVGC01000064">
    <property type="protein sequence ID" value="HIR06501.1"/>
    <property type="molecule type" value="Genomic_DNA"/>
</dbReference>
<dbReference type="AlphaFoldDB" id="A0A9D1A5L1"/>
<feature type="transmembrane region" description="Helical" evidence="1">
    <location>
        <begin position="178"/>
        <end position="211"/>
    </location>
</feature>
<feature type="transmembrane region" description="Helical" evidence="1">
    <location>
        <begin position="437"/>
        <end position="455"/>
    </location>
</feature>
<organism evidence="2 3">
    <name type="scientific">Candidatus Copromonas faecavium</name>
    <name type="common">nom. illeg.</name>
    <dbReference type="NCBI Taxonomy" id="2840740"/>
    <lineage>
        <taxon>Bacteria</taxon>
        <taxon>Bacillati</taxon>
        <taxon>Bacillota</taxon>
        <taxon>Clostridia</taxon>
        <taxon>Lachnospirales</taxon>
        <taxon>Lachnospiraceae</taxon>
        <taxon>Candidatus Copromonas (nom. illeg.)</taxon>
    </lineage>
</organism>
<reference evidence="2" key="2">
    <citation type="journal article" date="2021" name="PeerJ">
        <title>Extensive microbial diversity within the chicken gut microbiome revealed by metagenomics and culture.</title>
        <authorList>
            <person name="Gilroy R."/>
            <person name="Ravi A."/>
            <person name="Getino M."/>
            <person name="Pursley I."/>
            <person name="Horton D.L."/>
            <person name="Alikhan N.F."/>
            <person name="Baker D."/>
            <person name="Gharbi K."/>
            <person name="Hall N."/>
            <person name="Watson M."/>
            <person name="Adriaenssens E.M."/>
            <person name="Foster-Nyarko E."/>
            <person name="Jarju S."/>
            <person name="Secka A."/>
            <person name="Antonio M."/>
            <person name="Oren A."/>
            <person name="Chaudhuri R.R."/>
            <person name="La Ragione R."/>
            <person name="Hildebrand F."/>
            <person name="Pallen M.J."/>
        </authorList>
    </citation>
    <scope>NUCLEOTIDE SEQUENCE</scope>
    <source>
        <strain evidence="2">CHK180-2868</strain>
    </source>
</reference>
<proteinExistence type="predicted"/>
<dbReference type="Proteomes" id="UP000824250">
    <property type="component" value="Unassembled WGS sequence"/>
</dbReference>
<keyword evidence="1" id="KW-1133">Transmembrane helix</keyword>
<feature type="transmembrane region" description="Helical" evidence="1">
    <location>
        <begin position="7"/>
        <end position="25"/>
    </location>
</feature>
<name>A0A9D1A5L1_9FIRM</name>
<evidence type="ECO:0000256" key="1">
    <source>
        <dbReference type="SAM" id="Phobius"/>
    </source>
</evidence>
<reference evidence="2" key="1">
    <citation type="submission" date="2020-10" db="EMBL/GenBank/DDBJ databases">
        <authorList>
            <person name="Gilroy R."/>
        </authorList>
    </citation>
    <scope>NUCLEOTIDE SEQUENCE</scope>
    <source>
        <strain evidence="2">CHK180-2868</strain>
    </source>
</reference>
<accession>A0A9D1A5L1</accession>
<evidence type="ECO:0000313" key="2">
    <source>
        <dbReference type="EMBL" id="HIR06501.1"/>
    </source>
</evidence>
<evidence type="ECO:0000313" key="3">
    <source>
        <dbReference type="Proteomes" id="UP000824250"/>
    </source>
</evidence>
<keyword evidence="1" id="KW-0472">Membrane</keyword>
<gene>
    <name evidence="2" type="ORF">IAB28_11155</name>
</gene>
<feature type="transmembrane region" description="Helical" evidence="1">
    <location>
        <begin position="132"/>
        <end position="151"/>
    </location>
</feature>